<dbReference type="InterPro" id="IPR029063">
    <property type="entry name" value="SAM-dependent_MTases_sf"/>
</dbReference>
<evidence type="ECO:0000313" key="2">
    <source>
        <dbReference type="EMBL" id="KKN96095.1"/>
    </source>
</evidence>
<evidence type="ECO:0000259" key="1">
    <source>
        <dbReference type="Pfam" id="PF13708"/>
    </source>
</evidence>
<reference evidence="2" key="1">
    <citation type="journal article" date="2015" name="Nature">
        <title>Complex archaea that bridge the gap between prokaryotes and eukaryotes.</title>
        <authorList>
            <person name="Spang A."/>
            <person name="Saw J.H."/>
            <person name="Jorgensen S.L."/>
            <person name="Zaremba-Niedzwiedzka K."/>
            <person name="Martijn J."/>
            <person name="Lind A.E."/>
            <person name="van Eijk R."/>
            <person name="Schleper C."/>
            <person name="Guy L."/>
            <person name="Ettema T.J."/>
        </authorList>
    </citation>
    <scope>NUCLEOTIDE SEQUENCE</scope>
</reference>
<accession>A0A0F9USK8</accession>
<protein>
    <recommendedName>
        <fullName evidence="1">DUF4942 domain-containing protein</fullName>
    </recommendedName>
</protein>
<gene>
    <name evidence="2" type="ORF">LCGC14_0170240</name>
</gene>
<proteinExistence type="predicted"/>
<dbReference type="AlphaFoldDB" id="A0A0F9USK8"/>
<dbReference type="SUPFAM" id="SSF53335">
    <property type="entry name" value="S-adenosyl-L-methionine-dependent methyltransferases"/>
    <property type="match status" value="1"/>
</dbReference>
<comment type="caution">
    <text evidence="2">The sequence shown here is derived from an EMBL/GenBank/DDBJ whole genome shotgun (WGS) entry which is preliminary data.</text>
</comment>
<dbReference type="Gene3D" id="3.40.50.150">
    <property type="entry name" value="Vaccinia Virus protein VP39"/>
    <property type="match status" value="1"/>
</dbReference>
<dbReference type="EMBL" id="LAZR01000066">
    <property type="protein sequence ID" value="KKN96095.1"/>
    <property type="molecule type" value="Genomic_DNA"/>
</dbReference>
<dbReference type="Pfam" id="PF13708">
    <property type="entry name" value="DUF4942"/>
    <property type="match status" value="1"/>
</dbReference>
<sequence length="542" mass="60431">MTAFTQTDIFSTAIEPEVLPFEDQAGEMAAGTGVVASGFIELMLAQYQAREKLIQETKDLIDNASSMGVLGYFADGFNMAHSGESRWNFALNIEHAKAALRAEYWGRLLNETDIFDMMPAAKREEARSQFFGLDSPPFEEATVRPTLTDLLAQRANWFAERVDGVFRTLSKSHFTNQPTGFCKKMILANVFDQYGYVETYQRERINDLRAVVGRILGRGEPDSSTTGGVLRSIYTNHIGKKVSIDNGAFIVTAYKAGTLHLEVAPEVAQELNEHLARLYPAAIPHATRKRKKERPIKSFNHENQALPFSVLRVIGEARFYTDSWIFSAGSLSKPERDLIVEVLESIGGKVLNSLPSGSMYIRFDYDAKPVLEYLTRDGSVPEKVSHQFYSTADDLADRAEELLDLQDGDECLEPSAGTGKLAKRLPASTTTCVELARLRCQVLNAMGYKTVEADFLAWSRKNPSYRADRILMNPPFSKNRAQLHTEAALGHLNVGGRLVAVLPASMRESFKVDGFNFEWSEVLTDQFEGTSVRVVLLKAEHA</sequence>
<feature type="domain" description="DUF4942" evidence="1">
    <location>
        <begin position="98"/>
        <end position="280"/>
    </location>
</feature>
<organism evidence="2">
    <name type="scientific">marine sediment metagenome</name>
    <dbReference type="NCBI Taxonomy" id="412755"/>
    <lineage>
        <taxon>unclassified sequences</taxon>
        <taxon>metagenomes</taxon>
        <taxon>ecological metagenomes</taxon>
    </lineage>
</organism>
<name>A0A0F9USK8_9ZZZZ</name>
<dbReference type="PRINTS" id="PR00507">
    <property type="entry name" value="N12N6MTFRASE"/>
</dbReference>
<dbReference type="InterPro" id="IPR031339">
    <property type="entry name" value="DUF4942"/>
</dbReference>